<organism evidence="16 17">
    <name type="scientific">Natronincola peptidivorans</name>
    <dbReference type="NCBI Taxonomy" id="426128"/>
    <lineage>
        <taxon>Bacteria</taxon>
        <taxon>Bacillati</taxon>
        <taxon>Bacillota</taxon>
        <taxon>Clostridia</taxon>
        <taxon>Peptostreptococcales</taxon>
        <taxon>Natronincolaceae</taxon>
        <taxon>Natronincola</taxon>
    </lineage>
</organism>
<evidence type="ECO:0000256" key="4">
    <source>
        <dbReference type="ARBA" id="ARBA00011738"/>
    </source>
</evidence>
<dbReference type="NCBIfam" id="TIGR02068">
    <property type="entry name" value="cya_phycin_syn"/>
    <property type="match status" value="1"/>
</dbReference>
<dbReference type="InterPro" id="IPR011810">
    <property type="entry name" value="Cya_phycin_syn"/>
</dbReference>
<dbReference type="GO" id="GO:0071160">
    <property type="term" value="F:cyanophycin synthetase activity (L-aspartate-adding)"/>
    <property type="evidence" value="ECO:0007669"/>
    <property type="project" value="UniProtKB-EC"/>
</dbReference>
<evidence type="ECO:0000256" key="8">
    <source>
        <dbReference type="ARBA" id="ARBA00022598"/>
    </source>
</evidence>
<evidence type="ECO:0000313" key="17">
    <source>
        <dbReference type="Proteomes" id="UP000199568"/>
    </source>
</evidence>
<evidence type="ECO:0000313" key="16">
    <source>
        <dbReference type="EMBL" id="SET27100.1"/>
    </source>
</evidence>
<dbReference type="InterPro" id="IPR013221">
    <property type="entry name" value="Mur_ligase_cen"/>
</dbReference>
<dbReference type="Gene3D" id="3.90.190.20">
    <property type="entry name" value="Mur ligase, C-terminal domain"/>
    <property type="match status" value="1"/>
</dbReference>
<accession>A0A1I0D5A9</accession>
<dbReference type="InterPro" id="IPR004101">
    <property type="entry name" value="Mur_ligase_C"/>
</dbReference>
<dbReference type="EC" id="6.3.2.29" evidence="6"/>
<evidence type="ECO:0000256" key="2">
    <source>
        <dbReference type="ARBA" id="ARBA00004752"/>
    </source>
</evidence>
<reference evidence="16 17" key="1">
    <citation type="submission" date="2016-10" db="EMBL/GenBank/DDBJ databases">
        <authorList>
            <person name="de Groot N.N."/>
        </authorList>
    </citation>
    <scope>NUCLEOTIDE SEQUENCE [LARGE SCALE GENOMIC DNA]</scope>
    <source>
        <strain evidence="16 17">DSM 18979</strain>
    </source>
</reference>
<keyword evidence="10 14" id="KW-0067">ATP-binding</keyword>
<evidence type="ECO:0000256" key="6">
    <source>
        <dbReference type="ARBA" id="ARBA00013005"/>
    </source>
</evidence>
<comment type="similarity">
    <text evidence="3">In the C-terminal section; belongs to the MurCDEF family.</text>
</comment>
<dbReference type="InterPro" id="IPR036615">
    <property type="entry name" value="Mur_ligase_C_dom_sf"/>
</dbReference>
<keyword evidence="17" id="KW-1185">Reference proteome</keyword>
<name>A0A1I0D5A9_9FIRM</name>
<protein>
    <recommendedName>
        <fullName evidence="7">Cyanophycin synthetase</fullName>
        <ecNumber evidence="6">6.3.2.29</ecNumber>
        <ecNumber evidence="5">6.3.2.30</ecNumber>
    </recommendedName>
    <alternativeName>
        <fullName evidence="11">Cyanophycin synthase</fullName>
    </alternativeName>
</protein>
<dbReference type="GO" id="GO:0071161">
    <property type="term" value="F:cyanophycin synthetase activity (L-arginine-adding)"/>
    <property type="evidence" value="ECO:0007669"/>
    <property type="project" value="UniProtKB-EC"/>
</dbReference>
<dbReference type="SUPFAM" id="SSF53623">
    <property type="entry name" value="MurD-like peptide ligases, catalytic domain"/>
    <property type="match status" value="1"/>
</dbReference>
<proteinExistence type="inferred from homology"/>
<dbReference type="STRING" id="426128.SAMN05660297_01859"/>
<dbReference type="Pfam" id="PF18921">
    <property type="entry name" value="Cyanophycin_syn"/>
    <property type="match status" value="1"/>
</dbReference>
<feature type="domain" description="ATP-grasp" evidence="15">
    <location>
        <begin position="219"/>
        <end position="472"/>
    </location>
</feature>
<dbReference type="GO" id="GO:0004326">
    <property type="term" value="F:tetrahydrofolylpolyglutamate synthase activity"/>
    <property type="evidence" value="ECO:0007669"/>
    <property type="project" value="InterPro"/>
</dbReference>
<evidence type="ECO:0000256" key="11">
    <source>
        <dbReference type="ARBA" id="ARBA00031353"/>
    </source>
</evidence>
<evidence type="ECO:0000256" key="7">
    <source>
        <dbReference type="ARBA" id="ARBA00022036"/>
    </source>
</evidence>
<dbReference type="InterPro" id="IPR044019">
    <property type="entry name" value="Cyanophycin_syn_N"/>
</dbReference>
<comment type="catalytic activity">
    <reaction evidence="13">
        <text>[L-4-(L-arginin-2-N-yl)aspartate](n) + L-aspartate + ATP = [L-4-(L-arginin-2-N-yl)aspartate](n)-L-aspartate + ADP + phosphate + H(+)</text>
        <dbReference type="Rhea" id="RHEA:13277"/>
        <dbReference type="Rhea" id="RHEA-COMP:13728"/>
        <dbReference type="Rhea" id="RHEA-COMP:13733"/>
        <dbReference type="ChEBI" id="CHEBI:15378"/>
        <dbReference type="ChEBI" id="CHEBI:29991"/>
        <dbReference type="ChEBI" id="CHEBI:30616"/>
        <dbReference type="ChEBI" id="CHEBI:43474"/>
        <dbReference type="ChEBI" id="CHEBI:137986"/>
        <dbReference type="ChEBI" id="CHEBI:137990"/>
        <dbReference type="ChEBI" id="CHEBI:456216"/>
        <dbReference type="EC" id="6.3.2.29"/>
    </reaction>
</comment>
<dbReference type="Gene3D" id="3.40.1190.10">
    <property type="entry name" value="Mur-like, catalytic domain"/>
    <property type="match status" value="1"/>
</dbReference>
<dbReference type="InterPro" id="IPR036565">
    <property type="entry name" value="Mur-like_cat_sf"/>
</dbReference>
<comment type="catalytic activity">
    <reaction evidence="12">
        <text>[L-4-(L-arginin-2-N-yl)aspartate](n)-L-aspartate + L-arginine + ATP = [L-4-(L-arginin-2-N-yl)aspartate](n+1) + ADP + phosphate + H(+)</text>
        <dbReference type="Rhea" id="RHEA:23888"/>
        <dbReference type="Rhea" id="RHEA-COMP:13732"/>
        <dbReference type="Rhea" id="RHEA-COMP:13733"/>
        <dbReference type="ChEBI" id="CHEBI:15378"/>
        <dbReference type="ChEBI" id="CHEBI:30616"/>
        <dbReference type="ChEBI" id="CHEBI:32682"/>
        <dbReference type="ChEBI" id="CHEBI:43474"/>
        <dbReference type="ChEBI" id="CHEBI:137986"/>
        <dbReference type="ChEBI" id="CHEBI:137990"/>
        <dbReference type="ChEBI" id="CHEBI:456216"/>
        <dbReference type="EC" id="6.3.2.30"/>
    </reaction>
</comment>
<evidence type="ECO:0000256" key="14">
    <source>
        <dbReference type="PROSITE-ProRule" id="PRU00409"/>
    </source>
</evidence>
<evidence type="ECO:0000256" key="1">
    <source>
        <dbReference type="ARBA" id="ARBA00003184"/>
    </source>
</evidence>
<dbReference type="OrthoDB" id="9803907at2"/>
<dbReference type="InterPro" id="IPR011761">
    <property type="entry name" value="ATP-grasp"/>
</dbReference>
<dbReference type="AlphaFoldDB" id="A0A1I0D5A9"/>
<dbReference type="InterPro" id="IPR013651">
    <property type="entry name" value="ATP-grasp_RimK-type"/>
</dbReference>
<sequence length="889" mass="97699">MNLVRTKVYSGRNIYAHFPIIRVDVDIEKYVDIPTCDIKNFNEKLLSLLPGLKEHKCSNGMKGGFVKRLQKGTYLAHVMEHTILEIQRLLGYDISFGKARYLENDTVYYIIYGYDHEIAGVESANLAFEVIQSILQNKEIALDQQLQQIKNAVVINELGPSTAAIAAEAKKRKIPVMRIGNHSLLQLGYGKYAKKVQATITGNTNSIAVDIACDKELTNHILRIHGLPVPEGKVAHTYEEVKNVIDKIGFPVVVKPYNGNQGKGVSLNLNSLREVRKAFSIAQGYSWQVLVEKYIPGKHYRVAVVQEKVVAVSERIAAHIIGNGKNTIKELIDIENQNPLRGEGHEKPLTKIKIDDVMLFLLNKTGKKLEDIPQKGETVYLRENDNLSTGGIALDVTADIHPDNARLAINAARAIDLDVAGVDITTPNIEKSILEEGGAIIEVNASPGIRMHHYPSKGKSRNVASAIVESLFPEGQRHSIPIISVTGTNGKTTTTRMLAKILKEKGLIVGTTCTGGVYVQEEEIIKGDTTGPKSAQAILMDKRVEVAVLETARGGIVNKGLGYDIADIGIVTNISDDHLGIDGINTLEEMADVKALIVEAVKKQGYAILNADDAYVDRIAERVRCNIIFFTKGKNNKAVTDHMKSGGKAVFLRDKTICIFDGKKERAVIEVHEIPATFGGVLEHNIENSMAAIAAAHGYGIEEKIIYKALTEFYTDTVNNPGRFNVFNVRNFKVIVDYGHNIEGYNKVLEGLSKIKENRLIGVIGIPGDRTDISVLKVGEIAGKHCDYAYIKEDKDLRGRKAGEVADILKKGCSLGGLNDGYMETELCETSALKKAMENAEAGDIIVVFYENYHPLISAIEAFKNRKDIGQSTATMDVQMPNNIAKVSP</sequence>
<comment type="function">
    <text evidence="1">Catalyzes the ATP-dependent polymerization of arginine and aspartate to multi-L-arginyl-poly-L-aspartic acid (cyanophycin; a water-insoluble reserve polymer).</text>
</comment>
<dbReference type="InterPro" id="IPR018109">
    <property type="entry name" value="Folylpolyglutamate_synth_CS"/>
</dbReference>
<keyword evidence="9 14" id="KW-0547">Nucleotide-binding</keyword>
<dbReference type="Pfam" id="PF02875">
    <property type="entry name" value="Mur_ligase_C"/>
    <property type="match status" value="1"/>
</dbReference>
<dbReference type="SUPFAM" id="SSF53244">
    <property type="entry name" value="MurD-like peptide ligases, peptide-binding domain"/>
    <property type="match status" value="1"/>
</dbReference>
<comment type="pathway">
    <text evidence="2">Cell wall biogenesis; peptidoglycan biosynthesis.</text>
</comment>
<evidence type="ECO:0000256" key="9">
    <source>
        <dbReference type="ARBA" id="ARBA00022741"/>
    </source>
</evidence>
<dbReference type="PROSITE" id="PS50975">
    <property type="entry name" value="ATP_GRASP"/>
    <property type="match status" value="1"/>
</dbReference>
<dbReference type="EMBL" id="FOHU01000007">
    <property type="protein sequence ID" value="SET27100.1"/>
    <property type="molecule type" value="Genomic_DNA"/>
</dbReference>
<evidence type="ECO:0000256" key="10">
    <source>
        <dbReference type="ARBA" id="ARBA00022840"/>
    </source>
</evidence>
<dbReference type="Proteomes" id="UP000199568">
    <property type="component" value="Unassembled WGS sequence"/>
</dbReference>
<dbReference type="GO" id="GO:0046872">
    <property type="term" value="F:metal ion binding"/>
    <property type="evidence" value="ECO:0007669"/>
    <property type="project" value="InterPro"/>
</dbReference>
<dbReference type="PANTHER" id="PTHR23135:SF18">
    <property type="entry name" value="CYANOPHYCIN SYNTHETASE"/>
    <property type="match status" value="1"/>
</dbReference>
<evidence type="ECO:0000256" key="12">
    <source>
        <dbReference type="ARBA" id="ARBA00048094"/>
    </source>
</evidence>
<evidence type="ECO:0000259" key="15">
    <source>
        <dbReference type="PROSITE" id="PS50975"/>
    </source>
</evidence>
<dbReference type="EC" id="6.3.2.30" evidence="5"/>
<dbReference type="SUPFAM" id="SSF56059">
    <property type="entry name" value="Glutathione synthetase ATP-binding domain-like"/>
    <property type="match status" value="1"/>
</dbReference>
<dbReference type="PROSITE" id="PS01011">
    <property type="entry name" value="FOLYLPOLYGLU_SYNT_1"/>
    <property type="match status" value="1"/>
</dbReference>
<evidence type="ECO:0000256" key="13">
    <source>
        <dbReference type="ARBA" id="ARBA00048425"/>
    </source>
</evidence>
<dbReference type="Pfam" id="PF08245">
    <property type="entry name" value="Mur_ligase_M"/>
    <property type="match status" value="1"/>
</dbReference>
<gene>
    <name evidence="16" type="ORF">SAMN05660297_01859</name>
</gene>
<dbReference type="Gene3D" id="3.30.470.20">
    <property type="entry name" value="ATP-grasp fold, B domain"/>
    <property type="match status" value="2"/>
</dbReference>
<dbReference type="PANTHER" id="PTHR23135">
    <property type="entry name" value="MUR LIGASE FAMILY MEMBER"/>
    <property type="match status" value="1"/>
</dbReference>
<dbReference type="RefSeq" id="WP_090442710.1">
    <property type="nucleotide sequence ID" value="NZ_FOHU01000007.1"/>
</dbReference>
<comment type="subunit">
    <text evidence="4">Homodimer.</text>
</comment>
<dbReference type="Pfam" id="PF08443">
    <property type="entry name" value="RimK"/>
    <property type="match status" value="2"/>
</dbReference>
<dbReference type="NCBIfam" id="NF010623">
    <property type="entry name" value="PRK14016.1"/>
    <property type="match status" value="1"/>
</dbReference>
<evidence type="ECO:0000256" key="3">
    <source>
        <dbReference type="ARBA" id="ARBA00009060"/>
    </source>
</evidence>
<evidence type="ECO:0000256" key="5">
    <source>
        <dbReference type="ARBA" id="ARBA00012968"/>
    </source>
</evidence>
<dbReference type="GO" id="GO:0005524">
    <property type="term" value="F:ATP binding"/>
    <property type="evidence" value="ECO:0007669"/>
    <property type="project" value="UniProtKB-UniRule"/>
</dbReference>
<keyword evidence="8" id="KW-0436">Ligase</keyword>